<reference evidence="1" key="1">
    <citation type="submission" date="2019-10" db="EMBL/GenBank/DDBJ databases">
        <authorList>
            <consortium name="DOE Joint Genome Institute"/>
            <person name="Kuo A."/>
            <person name="Miyauchi S."/>
            <person name="Kiss E."/>
            <person name="Drula E."/>
            <person name="Kohler A."/>
            <person name="Sanchez-Garcia M."/>
            <person name="Andreopoulos B."/>
            <person name="Barry K.W."/>
            <person name="Bonito G."/>
            <person name="Buee M."/>
            <person name="Carver A."/>
            <person name="Chen C."/>
            <person name="Cichocki N."/>
            <person name="Clum A."/>
            <person name="Culley D."/>
            <person name="Crous P.W."/>
            <person name="Fauchery L."/>
            <person name="Girlanda M."/>
            <person name="Hayes R."/>
            <person name="Keri Z."/>
            <person name="Labutti K."/>
            <person name="Lipzen A."/>
            <person name="Lombard V."/>
            <person name="Magnuson J."/>
            <person name="Maillard F."/>
            <person name="Morin E."/>
            <person name="Murat C."/>
            <person name="Nolan M."/>
            <person name="Ohm R."/>
            <person name="Pangilinan J."/>
            <person name="Pereira M."/>
            <person name="Perotto S."/>
            <person name="Peter M."/>
            <person name="Riley R."/>
            <person name="Sitrit Y."/>
            <person name="Stielow B."/>
            <person name="Szollosi G."/>
            <person name="Zifcakova L."/>
            <person name="Stursova M."/>
            <person name="Spatafora J.W."/>
            <person name="Tedersoo L."/>
            <person name="Vaario L.-M."/>
            <person name="Yamada A."/>
            <person name="Yan M."/>
            <person name="Wang P."/>
            <person name="Xu J."/>
            <person name="Bruns T."/>
            <person name="Baldrian P."/>
            <person name="Vilgalys R."/>
            <person name="Henrissat B."/>
            <person name="Grigoriev I.V."/>
            <person name="Hibbett D."/>
            <person name="Nagy L.G."/>
            <person name="Martin F.M."/>
        </authorList>
    </citation>
    <scope>NUCLEOTIDE SEQUENCE</scope>
    <source>
        <strain evidence="1">P2</strain>
    </source>
</reference>
<protein>
    <submittedName>
        <fullName evidence="1">Uncharacterized protein</fullName>
    </submittedName>
</protein>
<accession>A0ACB6ZDR1</accession>
<keyword evidence="2" id="KW-1185">Reference proteome</keyword>
<evidence type="ECO:0000313" key="2">
    <source>
        <dbReference type="Proteomes" id="UP000886501"/>
    </source>
</evidence>
<organism evidence="1 2">
    <name type="scientific">Thelephora ganbajun</name>
    <name type="common">Ganba fungus</name>
    <dbReference type="NCBI Taxonomy" id="370292"/>
    <lineage>
        <taxon>Eukaryota</taxon>
        <taxon>Fungi</taxon>
        <taxon>Dikarya</taxon>
        <taxon>Basidiomycota</taxon>
        <taxon>Agaricomycotina</taxon>
        <taxon>Agaricomycetes</taxon>
        <taxon>Thelephorales</taxon>
        <taxon>Thelephoraceae</taxon>
        <taxon>Thelephora</taxon>
    </lineage>
</organism>
<dbReference type="EMBL" id="MU118031">
    <property type="protein sequence ID" value="KAF9647531.1"/>
    <property type="molecule type" value="Genomic_DNA"/>
</dbReference>
<name>A0ACB6ZDR1_THEGA</name>
<proteinExistence type="predicted"/>
<sequence>VETVGILCFGPDDSRPLKRCIGSPELMDAIADVPNPVAMVLWLEVLWLEYEELIPEVQEQLEAVTKEGGGP</sequence>
<gene>
    <name evidence="1" type="ORF">BDM02DRAFT_3116871</name>
</gene>
<dbReference type="Proteomes" id="UP000886501">
    <property type="component" value="Unassembled WGS sequence"/>
</dbReference>
<reference evidence="1" key="2">
    <citation type="journal article" date="2020" name="Nat. Commun.">
        <title>Large-scale genome sequencing of mycorrhizal fungi provides insights into the early evolution of symbiotic traits.</title>
        <authorList>
            <person name="Miyauchi S."/>
            <person name="Kiss E."/>
            <person name="Kuo A."/>
            <person name="Drula E."/>
            <person name="Kohler A."/>
            <person name="Sanchez-Garcia M."/>
            <person name="Morin E."/>
            <person name="Andreopoulos B."/>
            <person name="Barry K.W."/>
            <person name="Bonito G."/>
            <person name="Buee M."/>
            <person name="Carver A."/>
            <person name="Chen C."/>
            <person name="Cichocki N."/>
            <person name="Clum A."/>
            <person name="Culley D."/>
            <person name="Crous P.W."/>
            <person name="Fauchery L."/>
            <person name="Girlanda M."/>
            <person name="Hayes R.D."/>
            <person name="Keri Z."/>
            <person name="LaButti K."/>
            <person name="Lipzen A."/>
            <person name="Lombard V."/>
            <person name="Magnuson J."/>
            <person name="Maillard F."/>
            <person name="Murat C."/>
            <person name="Nolan M."/>
            <person name="Ohm R.A."/>
            <person name="Pangilinan J."/>
            <person name="Pereira M.F."/>
            <person name="Perotto S."/>
            <person name="Peter M."/>
            <person name="Pfister S."/>
            <person name="Riley R."/>
            <person name="Sitrit Y."/>
            <person name="Stielow J.B."/>
            <person name="Szollosi G."/>
            <person name="Zifcakova L."/>
            <person name="Stursova M."/>
            <person name="Spatafora J.W."/>
            <person name="Tedersoo L."/>
            <person name="Vaario L.M."/>
            <person name="Yamada A."/>
            <person name="Yan M."/>
            <person name="Wang P."/>
            <person name="Xu J."/>
            <person name="Bruns T."/>
            <person name="Baldrian P."/>
            <person name="Vilgalys R."/>
            <person name="Dunand C."/>
            <person name="Henrissat B."/>
            <person name="Grigoriev I.V."/>
            <person name="Hibbett D."/>
            <person name="Nagy L.G."/>
            <person name="Martin F.M."/>
        </authorList>
    </citation>
    <scope>NUCLEOTIDE SEQUENCE</scope>
    <source>
        <strain evidence="1">P2</strain>
    </source>
</reference>
<comment type="caution">
    <text evidence="1">The sequence shown here is derived from an EMBL/GenBank/DDBJ whole genome shotgun (WGS) entry which is preliminary data.</text>
</comment>
<feature type="non-terminal residue" evidence="1">
    <location>
        <position position="1"/>
    </location>
</feature>
<evidence type="ECO:0000313" key="1">
    <source>
        <dbReference type="EMBL" id="KAF9647531.1"/>
    </source>
</evidence>